<dbReference type="OrthoDB" id="5450317at2"/>
<dbReference type="Pfam" id="PF04909">
    <property type="entry name" value="Amidohydro_2"/>
    <property type="match status" value="1"/>
</dbReference>
<dbReference type="GO" id="GO:0016831">
    <property type="term" value="F:carboxy-lyase activity"/>
    <property type="evidence" value="ECO:0007669"/>
    <property type="project" value="InterPro"/>
</dbReference>
<dbReference type="GO" id="GO:0019748">
    <property type="term" value="P:secondary metabolic process"/>
    <property type="evidence" value="ECO:0007669"/>
    <property type="project" value="TreeGrafter"/>
</dbReference>
<dbReference type="Gene3D" id="3.20.20.140">
    <property type="entry name" value="Metal-dependent hydrolases"/>
    <property type="match status" value="1"/>
</dbReference>
<dbReference type="InterPro" id="IPR006680">
    <property type="entry name" value="Amidohydro-rel"/>
</dbReference>
<dbReference type="AlphaFoldDB" id="A0A4V2MIE3"/>
<dbReference type="PANTHER" id="PTHR21240">
    <property type="entry name" value="2-AMINO-3-CARBOXYLMUCONATE-6-SEMIALDEHYDE DECARBOXYLASE"/>
    <property type="match status" value="1"/>
</dbReference>
<dbReference type="RefSeq" id="WP_131553508.1">
    <property type="nucleotide sequence ID" value="NZ_SJSK01000003.1"/>
</dbReference>
<reference evidence="3 4" key="1">
    <citation type="submission" date="2019-02" db="EMBL/GenBank/DDBJ databases">
        <title>Pedobacter sp. RP-1-13 sp. nov., isolated from Arctic soil.</title>
        <authorList>
            <person name="Dahal R.H."/>
        </authorList>
    </citation>
    <scope>NUCLEOTIDE SEQUENCE [LARGE SCALE GENOMIC DNA]</scope>
    <source>
        <strain evidence="3 4">RP-1-13</strain>
    </source>
</reference>
<dbReference type="PANTHER" id="PTHR21240:SF28">
    <property type="entry name" value="ISO-OROTATE DECARBOXYLASE (EUROFUNG)"/>
    <property type="match status" value="1"/>
</dbReference>
<dbReference type="GO" id="GO:0016787">
    <property type="term" value="F:hydrolase activity"/>
    <property type="evidence" value="ECO:0007669"/>
    <property type="project" value="InterPro"/>
</dbReference>
<proteinExistence type="predicted"/>
<accession>A0A4V2MIE3</accession>
<dbReference type="InterPro" id="IPR032466">
    <property type="entry name" value="Metal_Hydrolase"/>
</dbReference>
<feature type="domain" description="Amidohydrolase-related" evidence="2">
    <location>
        <begin position="260"/>
        <end position="432"/>
    </location>
</feature>
<dbReference type="GO" id="GO:0005737">
    <property type="term" value="C:cytoplasm"/>
    <property type="evidence" value="ECO:0007669"/>
    <property type="project" value="TreeGrafter"/>
</dbReference>
<keyword evidence="4" id="KW-1185">Reference proteome</keyword>
<dbReference type="Proteomes" id="UP000292884">
    <property type="component" value="Unassembled WGS sequence"/>
</dbReference>
<name>A0A4V2MIE3_9SPHI</name>
<evidence type="ECO:0000313" key="4">
    <source>
        <dbReference type="Proteomes" id="UP000292884"/>
    </source>
</evidence>
<organism evidence="3 4">
    <name type="scientific">Pedobacter frigiditerrae</name>
    <dbReference type="NCBI Taxonomy" id="2530452"/>
    <lineage>
        <taxon>Bacteria</taxon>
        <taxon>Pseudomonadati</taxon>
        <taxon>Bacteroidota</taxon>
        <taxon>Sphingobacteriia</taxon>
        <taxon>Sphingobacteriales</taxon>
        <taxon>Sphingobacteriaceae</taxon>
        <taxon>Pedobacter</taxon>
    </lineage>
</organism>
<sequence length="466" mass="53372">MSYTPKQLEFIEKARQRISQDPRSRLSSVTKDVIERNNFVFDAHCHLFDSKCINVMYLAIRMIAGIPEMLKPTAYKILTGNSMPHEMKIASTKELVENIYDDPSIIGSISDVEEAVNKMKLNLDLIELERATSNKVELSKLGLGEFLRRCRFILNLLGSKKMEDVYKSFRDKYGIHHVNRELSGEDCELVTIALGMDLNMAWDNSIKKSQQEQNKELSELSAQYPVLPFLPIDPRRADHDNNSSEENLYDVFLSAFDSVEPKFFGVKCYPALGYAPTDSRLKPIFQICAEKNIPIMTHCGGESVSTFAKPLFVNRNGIEQEIKQSTRTAKARILNEPIEWAPVLEEFQGLKLCFGHFGSGKAWSEPNSIYSKRVQIIMDLMKKHQVYSDFSFNLESEQATAKFMEKLKEDNEEGDLIRSRTMFGTDFWVVLPMSNLNLDQRKFLDQLGVMKENLLRKNVISFLGLV</sequence>
<gene>
    <name evidence="3" type="ORF">EZ428_12520</name>
</gene>
<evidence type="ECO:0000313" key="3">
    <source>
        <dbReference type="EMBL" id="TCC90106.1"/>
    </source>
</evidence>
<protein>
    <recommendedName>
        <fullName evidence="2">Amidohydrolase-related domain-containing protein</fullName>
    </recommendedName>
</protein>
<evidence type="ECO:0000256" key="1">
    <source>
        <dbReference type="ARBA" id="ARBA00023239"/>
    </source>
</evidence>
<keyword evidence="1" id="KW-0456">Lyase</keyword>
<dbReference type="SUPFAM" id="SSF51556">
    <property type="entry name" value="Metallo-dependent hydrolases"/>
    <property type="match status" value="1"/>
</dbReference>
<evidence type="ECO:0000259" key="2">
    <source>
        <dbReference type="Pfam" id="PF04909"/>
    </source>
</evidence>
<comment type="caution">
    <text evidence="3">The sequence shown here is derived from an EMBL/GenBank/DDBJ whole genome shotgun (WGS) entry which is preliminary data.</text>
</comment>
<dbReference type="EMBL" id="SJSK01000003">
    <property type="protein sequence ID" value="TCC90106.1"/>
    <property type="molecule type" value="Genomic_DNA"/>
</dbReference>
<dbReference type="InterPro" id="IPR032465">
    <property type="entry name" value="ACMSD"/>
</dbReference>